<feature type="domain" description="Transposase IS204/IS1001/IS1096/IS1165 DDE" evidence="1">
    <location>
        <begin position="3"/>
        <end position="64"/>
    </location>
</feature>
<proteinExistence type="predicted"/>
<name>A0A2Z2KAF8_9BACL</name>
<dbReference type="OrthoDB" id="6197054at2"/>
<protein>
    <recommendedName>
        <fullName evidence="1">Transposase IS204/IS1001/IS1096/IS1165 DDE domain-containing protein</fullName>
    </recommendedName>
</protein>
<dbReference type="KEGG" id="pdh:B9T62_06850"/>
<evidence type="ECO:0000259" key="1">
    <source>
        <dbReference type="Pfam" id="PF01610"/>
    </source>
</evidence>
<reference evidence="2 3" key="1">
    <citation type="submission" date="2017-06" db="EMBL/GenBank/DDBJ databases">
        <title>Complete genome sequence of Paenibacillus donghaensis KCTC 13049T isolated from East Sea sediment, South Korea.</title>
        <authorList>
            <person name="Jung B.K."/>
            <person name="Hong S.-J."/>
            <person name="Shin J.-H."/>
        </authorList>
    </citation>
    <scope>NUCLEOTIDE SEQUENCE [LARGE SCALE GENOMIC DNA]</scope>
    <source>
        <strain evidence="2 3">KCTC 13049</strain>
    </source>
</reference>
<dbReference type="EMBL" id="CP021780">
    <property type="protein sequence ID" value="ASA20545.1"/>
    <property type="molecule type" value="Genomic_DNA"/>
</dbReference>
<sequence>MWLDRWLEQGKGLRHPAIAVCMKTIGNWRQEIINYHRCRWTNAAVEGRNNRMKAFQRRHYFTRNRAK</sequence>
<dbReference type="AlphaFoldDB" id="A0A2Z2KAF8"/>
<accession>A0A2Z2KAF8</accession>
<keyword evidence="3" id="KW-1185">Reference proteome</keyword>
<dbReference type="InterPro" id="IPR002560">
    <property type="entry name" value="Transposase_DDE"/>
</dbReference>
<evidence type="ECO:0000313" key="3">
    <source>
        <dbReference type="Proteomes" id="UP000249890"/>
    </source>
</evidence>
<dbReference type="RefSeq" id="WP_087914563.1">
    <property type="nucleotide sequence ID" value="NZ_CP021780.1"/>
</dbReference>
<dbReference type="Pfam" id="PF01610">
    <property type="entry name" value="DDE_Tnp_ISL3"/>
    <property type="match status" value="1"/>
</dbReference>
<gene>
    <name evidence="2" type="ORF">B9T62_06850</name>
</gene>
<dbReference type="Proteomes" id="UP000249890">
    <property type="component" value="Chromosome"/>
</dbReference>
<organism evidence="2 3">
    <name type="scientific">Paenibacillus donghaensis</name>
    <dbReference type="NCBI Taxonomy" id="414771"/>
    <lineage>
        <taxon>Bacteria</taxon>
        <taxon>Bacillati</taxon>
        <taxon>Bacillota</taxon>
        <taxon>Bacilli</taxon>
        <taxon>Bacillales</taxon>
        <taxon>Paenibacillaceae</taxon>
        <taxon>Paenibacillus</taxon>
    </lineage>
</organism>
<evidence type="ECO:0000313" key="2">
    <source>
        <dbReference type="EMBL" id="ASA20545.1"/>
    </source>
</evidence>